<evidence type="ECO:0000256" key="1">
    <source>
        <dbReference type="ARBA" id="ARBA00022723"/>
    </source>
</evidence>
<evidence type="ECO:0000256" key="2">
    <source>
        <dbReference type="ARBA" id="ARBA00022771"/>
    </source>
</evidence>
<evidence type="ECO:0000256" key="3">
    <source>
        <dbReference type="ARBA" id="ARBA00022833"/>
    </source>
</evidence>
<dbReference type="GO" id="GO:0008270">
    <property type="term" value="F:zinc ion binding"/>
    <property type="evidence" value="ECO:0007669"/>
    <property type="project" value="UniProtKB-KW"/>
</dbReference>
<keyword evidence="6" id="KW-1185">Reference proteome</keyword>
<proteinExistence type="predicted"/>
<name>A0A317L631_9BACI</name>
<evidence type="ECO:0000259" key="4">
    <source>
        <dbReference type="PROSITE" id="PS51266"/>
    </source>
</evidence>
<dbReference type="Proteomes" id="UP000245624">
    <property type="component" value="Unassembled WGS sequence"/>
</dbReference>
<gene>
    <name evidence="5" type="ORF">DLJ74_00525</name>
</gene>
<dbReference type="OrthoDB" id="882119at2"/>
<evidence type="ECO:0000313" key="5">
    <source>
        <dbReference type="EMBL" id="PWU70358.1"/>
    </source>
</evidence>
<dbReference type="PANTHER" id="PTHR28082:SF1">
    <property type="entry name" value="HELPER OF TIM PROTEIN 13"/>
    <property type="match status" value="1"/>
</dbReference>
<dbReference type="RefSeq" id="WP_054788735.1">
    <property type="nucleotide sequence ID" value="NZ_JAJUIE010000024.1"/>
</dbReference>
<dbReference type="InterPro" id="IPR037274">
    <property type="entry name" value="Znf_CHY_sf"/>
</dbReference>
<dbReference type="EMBL" id="QGTD01000001">
    <property type="protein sequence ID" value="PWU70358.1"/>
    <property type="molecule type" value="Genomic_DNA"/>
</dbReference>
<dbReference type="GO" id="GO:0045041">
    <property type="term" value="P:protein import into mitochondrial intermembrane space"/>
    <property type="evidence" value="ECO:0007669"/>
    <property type="project" value="TreeGrafter"/>
</dbReference>
<protein>
    <recommendedName>
        <fullName evidence="4">CHY-type domain-containing protein</fullName>
    </recommendedName>
</protein>
<dbReference type="InterPro" id="IPR052604">
    <property type="entry name" value="Mito_Tim_assembly_helper"/>
</dbReference>
<reference evidence="5 6" key="1">
    <citation type="submission" date="2018-05" db="EMBL/GenBank/DDBJ databases">
        <title>Genomic analysis of Gracilibacillus dipsosauri DD1 reveals novel features of a salt-tolerant amylase.</title>
        <authorList>
            <person name="Deutch C.E."/>
            <person name="Yang S."/>
        </authorList>
    </citation>
    <scope>NUCLEOTIDE SEQUENCE [LARGE SCALE GENOMIC DNA]</scope>
    <source>
        <strain evidence="5 6">DD1</strain>
    </source>
</reference>
<organism evidence="5 6">
    <name type="scientific">Gracilibacillus dipsosauri</name>
    <dbReference type="NCBI Taxonomy" id="178340"/>
    <lineage>
        <taxon>Bacteria</taxon>
        <taxon>Bacillati</taxon>
        <taxon>Bacillota</taxon>
        <taxon>Bacilli</taxon>
        <taxon>Bacillales</taxon>
        <taxon>Bacillaceae</taxon>
        <taxon>Gracilibacillus</taxon>
    </lineage>
</organism>
<dbReference type="Pfam" id="PF05495">
    <property type="entry name" value="zf-CHY"/>
    <property type="match status" value="1"/>
</dbReference>
<dbReference type="PIRSF" id="PIRSF017292">
    <property type="entry name" value="UCP017292_Znf_CHY"/>
    <property type="match status" value="1"/>
</dbReference>
<dbReference type="PROSITE" id="PS51266">
    <property type="entry name" value="ZF_CHY"/>
    <property type="match status" value="1"/>
</dbReference>
<accession>A0A317L631</accession>
<dbReference type="PANTHER" id="PTHR28082">
    <property type="entry name" value="ZINC FINGER PROTEIN"/>
    <property type="match status" value="1"/>
</dbReference>
<sequence length="103" mass="12385">MPKIYGLTVDNQTRCKHYHNVKDIIAIKFKCCHKFYPCYKCHQECENHSIELWSAKEREEKAIICGVCGVELTINQYINTNHCLHCKSRFNERCENHYHLYFE</sequence>
<evidence type="ECO:0000313" key="6">
    <source>
        <dbReference type="Proteomes" id="UP000245624"/>
    </source>
</evidence>
<keyword evidence="1" id="KW-0479">Metal-binding</keyword>
<feature type="domain" description="CHY-type" evidence="4">
    <location>
        <begin position="8"/>
        <end position="88"/>
    </location>
</feature>
<dbReference type="InterPro" id="IPR008913">
    <property type="entry name" value="Znf_CHY"/>
</dbReference>
<dbReference type="AlphaFoldDB" id="A0A317L631"/>
<dbReference type="InterPro" id="IPR016694">
    <property type="entry name" value="UCP017292"/>
</dbReference>
<dbReference type="SUPFAM" id="SSF161219">
    <property type="entry name" value="CHY zinc finger-like"/>
    <property type="match status" value="1"/>
</dbReference>
<keyword evidence="3" id="KW-0862">Zinc</keyword>
<comment type="caution">
    <text evidence="5">The sequence shown here is derived from an EMBL/GenBank/DDBJ whole genome shotgun (WGS) entry which is preliminary data.</text>
</comment>
<keyword evidence="2" id="KW-0863">Zinc-finger</keyword>